<dbReference type="Proteomes" id="UP000011863">
    <property type="component" value="Chromosome"/>
</dbReference>
<protein>
    <submittedName>
        <fullName evidence="1">Uncharacterized protein</fullName>
    </submittedName>
</protein>
<dbReference type="KEGG" id="aym:YM304_40770"/>
<evidence type="ECO:0000313" key="1">
    <source>
        <dbReference type="EMBL" id="BAN04391.1"/>
    </source>
</evidence>
<dbReference type="AlphaFoldDB" id="A0A6C7ED58"/>
<gene>
    <name evidence="1" type="ORF">YM304_40770</name>
</gene>
<evidence type="ECO:0000313" key="2">
    <source>
        <dbReference type="Proteomes" id="UP000011863"/>
    </source>
</evidence>
<dbReference type="EMBL" id="AP012057">
    <property type="protein sequence ID" value="BAN04391.1"/>
    <property type="molecule type" value="Genomic_DNA"/>
</dbReference>
<name>A0A6C7ED58_ILUCY</name>
<organism evidence="1 2">
    <name type="scientific">Ilumatobacter coccineus (strain NBRC 103263 / KCTC 29153 / YM16-304)</name>
    <dbReference type="NCBI Taxonomy" id="1313172"/>
    <lineage>
        <taxon>Bacteria</taxon>
        <taxon>Bacillati</taxon>
        <taxon>Actinomycetota</taxon>
        <taxon>Acidimicrobiia</taxon>
        <taxon>Acidimicrobiales</taxon>
        <taxon>Ilumatobacteraceae</taxon>
        <taxon>Ilumatobacter</taxon>
    </lineage>
</organism>
<proteinExistence type="predicted"/>
<sequence>MRRHVVRDEHTRHHRATGAQRACQTSGHLCLGHGDESGNLLVTHSNLLMVLACGQCEQCYAESVTKSPEESRVMISVSNSSNPDASVGSGFDRDGDHGWFEAGSSFVCSIAMAQSSQGLNYHTRMS</sequence>
<keyword evidence="2" id="KW-1185">Reference proteome</keyword>
<reference evidence="1 2" key="1">
    <citation type="journal article" date="2013" name="Int. J. Syst. Evol. Microbiol.">
        <title>Ilumatobacter nonamiense sp. nov. and Ilumatobacter coccineum sp. nov., isolated from seashore sand.</title>
        <authorList>
            <person name="Matsumoto A."/>
            <person name="Kasai H."/>
            <person name="Matsuo Y."/>
            <person name="Shizuri Y."/>
            <person name="Ichikawa N."/>
            <person name="Fujita N."/>
            <person name="Omura S."/>
            <person name="Takahashi Y."/>
        </authorList>
    </citation>
    <scope>NUCLEOTIDE SEQUENCE [LARGE SCALE GENOMIC DNA]</scope>
    <source>
        <strain evidence="2">NBRC 103263 / KCTC 29153 / YM16-304</strain>
    </source>
</reference>
<accession>A0A6C7ED58</accession>